<evidence type="ECO:0000256" key="5">
    <source>
        <dbReference type="ARBA" id="ARBA00074044"/>
    </source>
</evidence>
<keyword evidence="3" id="KW-0067">ATP-binding</keyword>
<dbReference type="Gene3D" id="3.40.50.300">
    <property type="entry name" value="P-loop containing nucleotide triphosphate hydrolases"/>
    <property type="match status" value="2"/>
</dbReference>
<feature type="coiled-coil region" evidence="6">
    <location>
        <begin position="569"/>
        <end position="599"/>
    </location>
</feature>
<dbReference type="InterPro" id="IPR003439">
    <property type="entry name" value="ABC_transporter-like_ATP-bd"/>
</dbReference>
<keyword evidence="1" id="KW-0677">Repeat</keyword>
<evidence type="ECO:0000256" key="6">
    <source>
        <dbReference type="SAM" id="Coils"/>
    </source>
</evidence>
<dbReference type="SUPFAM" id="SSF52540">
    <property type="entry name" value="P-loop containing nucleoside triphosphate hydrolases"/>
    <property type="match status" value="2"/>
</dbReference>
<dbReference type="SMART" id="SM00382">
    <property type="entry name" value="AAA"/>
    <property type="match status" value="2"/>
</dbReference>
<dbReference type="GO" id="GO:0005524">
    <property type="term" value="F:ATP binding"/>
    <property type="evidence" value="ECO:0007669"/>
    <property type="project" value="UniProtKB-KW"/>
</dbReference>
<keyword evidence="6" id="KW-0175">Coiled coil</keyword>
<dbReference type="InterPro" id="IPR027417">
    <property type="entry name" value="P-loop_NTPase"/>
</dbReference>
<keyword evidence="2" id="KW-0547">Nucleotide-binding</keyword>
<dbReference type="InterPro" id="IPR003593">
    <property type="entry name" value="AAA+_ATPase"/>
</dbReference>
<evidence type="ECO:0000256" key="4">
    <source>
        <dbReference type="ARBA" id="ARBA00061551"/>
    </source>
</evidence>
<dbReference type="InterPro" id="IPR032781">
    <property type="entry name" value="ABC_tran_Xtn"/>
</dbReference>
<dbReference type="EMBL" id="GU474874">
    <property type="protein sequence ID" value="ADI17805.1"/>
    <property type="molecule type" value="Genomic_DNA"/>
</dbReference>
<dbReference type="Pfam" id="PF00005">
    <property type="entry name" value="ABC_tran"/>
    <property type="match status" value="2"/>
</dbReference>
<dbReference type="InterPro" id="IPR051309">
    <property type="entry name" value="ABCF_ATPase"/>
</dbReference>
<name>E0XTR4_9SPHI</name>
<proteinExistence type="inferred from homology"/>
<dbReference type="CDD" id="cd03221">
    <property type="entry name" value="ABCF_EF-3"/>
    <property type="match status" value="2"/>
</dbReference>
<evidence type="ECO:0000259" key="7">
    <source>
        <dbReference type="PROSITE" id="PS50893"/>
    </source>
</evidence>
<dbReference type="PANTHER" id="PTHR42855:SF2">
    <property type="entry name" value="DRUG RESISTANCE ABC TRANSPORTER,ATP-BINDING PROTEIN"/>
    <property type="match status" value="1"/>
</dbReference>
<dbReference type="PROSITE" id="PS00211">
    <property type="entry name" value="ABC_TRANSPORTER_1"/>
    <property type="match status" value="2"/>
</dbReference>
<evidence type="ECO:0000256" key="1">
    <source>
        <dbReference type="ARBA" id="ARBA00022737"/>
    </source>
</evidence>
<dbReference type="PANTHER" id="PTHR42855">
    <property type="entry name" value="ABC TRANSPORTER ATP-BINDING SUBUNIT"/>
    <property type="match status" value="1"/>
</dbReference>
<feature type="domain" description="ABC transporter" evidence="7">
    <location>
        <begin position="2"/>
        <end position="260"/>
    </location>
</feature>
<dbReference type="InterPro" id="IPR017871">
    <property type="entry name" value="ABC_transporter-like_CS"/>
</dbReference>
<sequence length="641" mass="73904">MISVNNLSLYFGGQDIFRNISFMVNRGDKIGLTGKNGAGKSTLLRLLASEQAPNDGSISIQNGIIIGYLTQDLEFEDGRTVLEEAQTAFEYLNDIEQRMNHANRQLTERTDYESKEYLDIISEFNDLEERFRMGGGHDVAGEISQVLIGLGFTQYDFNRQTTEFSGGWRMRIELAKLLLKKPDLLLLDEPTNHLDIESIMWLEKWLGNFSGAVVLVSHDKFFLDASTNRTIEITFSRINDYKASYTKYLNLRKDRIEKQIQAKKNQEKYIEDTTVLINKFRAKKNKAAFAQTLIRKLDKLEIIQVEKEDVSHMQFRFPPAPHSGKMSLVIRDASKSYGDLKVLQNINLEIVRGEKIAFVGKNGEGKSTLAKMIANEIEYFGKIELGYQVSMGYYAQNQAEFLDDSLTVLETIEEVASGVDSIKIRSILGSFLFSNDEVTKKIKVLSGGERARVALCRLLLEPYNLLIMDEPTNHLDITSKELLKKALINYDGSLIIVSHDREFLDELTEKVYEFKNQNIKEYIGDISTFLSSKDLENFKQLESSQKEQKIVKQAKKSDKLSSYERKKKKRSLQNRINKLEKMIEELEQKQRDIDLELSDPEKFKELSHQDGFFEQYEKNKQKKQQLELEWSQAVEELELYS</sequence>
<evidence type="ECO:0000313" key="8">
    <source>
        <dbReference type="EMBL" id="ADI17805.1"/>
    </source>
</evidence>
<comment type="similarity">
    <text evidence="4">Belongs to the ABC transporter superfamily. ABCF family. YbiT subfamily.</text>
</comment>
<evidence type="ECO:0000256" key="3">
    <source>
        <dbReference type="ARBA" id="ARBA00022840"/>
    </source>
</evidence>
<organism evidence="8">
    <name type="scientific">uncultured Sphingobacteriales bacterium HF0130_33B19</name>
    <dbReference type="NCBI Taxonomy" id="710991"/>
    <lineage>
        <taxon>Bacteria</taxon>
        <taxon>Pseudomonadati</taxon>
        <taxon>Bacteroidota</taxon>
        <taxon>Sphingobacteriia</taxon>
        <taxon>Sphingobacteriales</taxon>
        <taxon>environmental samples</taxon>
    </lineage>
</organism>
<protein>
    <recommendedName>
        <fullName evidence="5">Probable ATP-binding protein YbiT</fullName>
    </recommendedName>
</protein>
<dbReference type="PROSITE" id="PS50893">
    <property type="entry name" value="ABC_TRANSPORTER_2"/>
    <property type="match status" value="2"/>
</dbReference>
<reference evidence="8" key="1">
    <citation type="journal article" date="2011" name="Environ. Microbiol.">
        <title>Time-series analyses of Monterey Bay coastal microbial picoplankton using a 'genome proxy' microarray.</title>
        <authorList>
            <person name="Rich V.I."/>
            <person name="Pham V.D."/>
            <person name="Eppley J."/>
            <person name="Shi Y."/>
            <person name="DeLong E.F."/>
        </authorList>
    </citation>
    <scope>NUCLEOTIDE SEQUENCE</scope>
</reference>
<dbReference type="AlphaFoldDB" id="E0XTR4"/>
<dbReference type="FunFam" id="3.40.50.300:FF:000011">
    <property type="entry name" value="Putative ABC transporter ATP-binding component"/>
    <property type="match status" value="1"/>
</dbReference>
<dbReference type="GO" id="GO:0016887">
    <property type="term" value="F:ATP hydrolysis activity"/>
    <property type="evidence" value="ECO:0007669"/>
    <property type="project" value="InterPro"/>
</dbReference>
<dbReference type="FunFam" id="3.40.50.300:FF:000070">
    <property type="entry name" value="Putative ABC transporter ATP-binding component"/>
    <property type="match status" value="1"/>
</dbReference>
<accession>E0XTR4</accession>
<feature type="domain" description="ABC transporter" evidence="7">
    <location>
        <begin position="328"/>
        <end position="541"/>
    </location>
</feature>
<dbReference type="Pfam" id="PF12848">
    <property type="entry name" value="ABC_tran_Xtn"/>
    <property type="match status" value="1"/>
</dbReference>
<evidence type="ECO:0000256" key="2">
    <source>
        <dbReference type="ARBA" id="ARBA00022741"/>
    </source>
</evidence>